<comment type="similarity">
    <text evidence="2">Belongs to the CPA3 antiporters (TC 2.A.63) subunit B family.</text>
</comment>
<dbReference type="InterPro" id="IPR050622">
    <property type="entry name" value="CPA3_antiporter_subunitB"/>
</dbReference>
<keyword evidence="6 7" id="KW-0472">Membrane</keyword>
<keyword evidence="3" id="KW-1003">Cell membrane</keyword>
<feature type="transmembrane region" description="Helical" evidence="7">
    <location>
        <begin position="133"/>
        <end position="154"/>
    </location>
</feature>
<dbReference type="Proteomes" id="UP000236724">
    <property type="component" value="Unassembled WGS sequence"/>
</dbReference>
<evidence type="ECO:0000256" key="5">
    <source>
        <dbReference type="ARBA" id="ARBA00022989"/>
    </source>
</evidence>
<evidence type="ECO:0000313" key="9">
    <source>
        <dbReference type="EMBL" id="SEH07711.1"/>
    </source>
</evidence>
<dbReference type="EMBL" id="FMSV02000539">
    <property type="protein sequence ID" value="SEH07711.1"/>
    <property type="molecule type" value="Genomic_DNA"/>
</dbReference>
<keyword evidence="5 7" id="KW-1133">Transmembrane helix</keyword>
<dbReference type="OrthoDB" id="2085045at2"/>
<dbReference type="PANTHER" id="PTHR33932:SF4">
    <property type="entry name" value="NA(+)_H(+) ANTIPORTER SUBUNIT B"/>
    <property type="match status" value="1"/>
</dbReference>
<evidence type="ECO:0000256" key="4">
    <source>
        <dbReference type="ARBA" id="ARBA00022692"/>
    </source>
</evidence>
<feature type="transmembrane region" description="Helical" evidence="7">
    <location>
        <begin position="166"/>
        <end position="185"/>
    </location>
</feature>
<evidence type="ECO:0000256" key="7">
    <source>
        <dbReference type="SAM" id="Phobius"/>
    </source>
</evidence>
<proteinExistence type="inferred from homology"/>
<organism evidence="9 10">
    <name type="scientific">Candidatus Venteria ishoeyi</name>
    <dbReference type="NCBI Taxonomy" id="1899563"/>
    <lineage>
        <taxon>Bacteria</taxon>
        <taxon>Pseudomonadati</taxon>
        <taxon>Pseudomonadota</taxon>
        <taxon>Gammaproteobacteria</taxon>
        <taxon>Thiotrichales</taxon>
        <taxon>Thiotrichaceae</taxon>
        <taxon>Venteria</taxon>
    </lineage>
</organism>
<feature type="transmembrane region" description="Helical" evidence="7">
    <location>
        <begin position="197"/>
        <end position="221"/>
    </location>
</feature>
<evidence type="ECO:0000256" key="1">
    <source>
        <dbReference type="ARBA" id="ARBA00004651"/>
    </source>
</evidence>
<evidence type="ECO:0000259" key="8">
    <source>
        <dbReference type="Pfam" id="PF04039"/>
    </source>
</evidence>
<protein>
    <submittedName>
        <fullName evidence="9">Putative monovalent cation/H+ antiporter subunit B</fullName>
    </submittedName>
</protein>
<dbReference type="RefSeq" id="WP_103921336.1">
    <property type="nucleotide sequence ID" value="NZ_FMSV02000539.1"/>
</dbReference>
<dbReference type="Pfam" id="PF04039">
    <property type="entry name" value="MnhB"/>
    <property type="match status" value="1"/>
</dbReference>
<evidence type="ECO:0000256" key="3">
    <source>
        <dbReference type="ARBA" id="ARBA00022475"/>
    </source>
</evidence>
<feature type="transmembrane region" description="Helical" evidence="7">
    <location>
        <begin position="66"/>
        <end position="85"/>
    </location>
</feature>
<evidence type="ECO:0000256" key="2">
    <source>
        <dbReference type="ARBA" id="ARBA00009425"/>
    </source>
</evidence>
<sequence>MKARHISSLLFLLGLGLLLISIFQNLPYSNNLTGIGANINAQAPQQVGTANIVTSVILAYRGLDTLGELLILFTASIAAGMVLAYNPDELTDSVLGKQQQQPAGFILQTAADLLMPFLLITGMYIILHGHITPGGGFQGGAILAAAFFIPLLTLPGKRMDYQLGSLLEALAGISFISIGLIALFWKGQFLAPLGEPGVPGALLSAGSLPLLYLATGIKVGAELANLLARLRDA</sequence>
<accession>A0A1H6FE75</accession>
<keyword evidence="4 7" id="KW-0812">Transmembrane</keyword>
<dbReference type="InterPro" id="IPR007182">
    <property type="entry name" value="MnhB"/>
</dbReference>
<name>A0A1H6FE75_9GAMM</name>
<keyword evidence="10" id="KW-1185">Reference proteome</keyword>
<comment type="subcellular location">
    <subcellularLocation>
        <location evidence="1">Cell membrane</location>
        <topology evidence="1">Multi-pass membrane protein</topology>
    </subcellularLocation>
</comment>
<dbReference type="GO" id="GO:0005886">
    <property type="term" value="C:plasma membrane"/>
    <property type="evidence" value="ECO:0007669"/>
    <property type="project" value="UniProtKB-SubCell"/>
</dbReference>
<dbReference type="PANTHER" id="PTHR33932">
    <property type="entry name" value="NA(+)/H(+) ANTIPORTER SUBUNIT B"/>
    <property type="match status" value="1"/>
</dbReference>
<evidence type="ECO:0000256" key="6">
    <source>
        <dbReference type="ARBA" id="ARBA00023136"/>
    </source>
</evidence>
<gene>
    <name evidence="9" type="ORF">MBHS_03596</name>
</gene>
<dbReference type="AlphaFoldDB" id="A0A1H6FE75"/>
<feature type="transmembrane region" description="Helical" evidence="7">
    <location>
        <begin position="105"/>
        <end position="127"/>
    </location>
</feature>
<feature type="domain" description="Na+/H+ antiporter MnhB subunit-related protein" evidence="8">
    <location>
        <begin position="106"/>
        <end position="223"/>
    </location>
</feature>
<reference evidence="9 10" key="1">
    <citation type="submission" date="2016-10" db="EMBL/GenBank/DDBJ databases">
        <authorList>
            <person name="de Groot N.N."/>
        </authorList>
    </citation>
    <scope>NUCLEOTIDE SEQUENCE [LARGE SCALE GENOMIC DNA]</scope>
    <source>
        <strain evidence="9">MBHS1</strain>
    </source>
</reference>
<evidence type="ECO:0000313" key="10">
    <source>
        <dbReference type="Proteomes" id="UP000236724"/>
    </source>
</evidence>